<evidence type="ECO:0000256" key="1">
    <source>
        <dbReference type="SAM" id="MobiDB-lite"/>
    </source>
</evidence>
<organism evidence="2 3">
    <name type="scientific">Punica granatum</name>
    <name type="common">Pomegranate</name>
    <dbReference type="NCBI Taxonomy" id="22663"/>
    <lineage>
        <taxon>Eukaryota</taxon>
        <taxon>Viridiplantae</taxon>
        <taxon>Streptophyta</taxon>
        <taxon>Embryophyta</taxon>
        <taxon>Tracheophyta</taxon>
        <taxon>Spermatophyta</taxon>
        <taxon>Magnoliopsida</taxon>
        <taxon>eudicotyledons</taxon>
        <taxon>Gunneridae</taxon>
        <taxon>Pentapetalae</taxon>
        <taxon>rosids</taxon>
        <taxon>malvids</taxon>
        <taxon>Myrtales</taxon>
        <taxon>Lythraceae</taxon>
        <taxon>Punica</taxon>
    </lineage>
</organism>
<name>A0A218WSU8_PUNGR</name>
<comment type="caution">
    <text evidence="2">The sequence shown here is derived from an EMBL/GenBank/DDBJ whole genome shotgun (WGS) entry which is preliminary data.</text>
</comment>
<evidence type="ECO:0000313" key="3">
    <source>
        <dbReference type="Proteomes" id="UP000197138"/>
    </source>
</evidence>
<proteinExistence type="predicted"/>
<protein>
    <submittedName>
        <fullName evidence="2">Uncharacterized protein</fullName>
    </submittedName>
</protein>
<accession>A0A218WSU8</accession>
<sequence>MEGTRPCGDLSKGLGLTEDQRKGLGPVGDLMKGLGPTEDQWKGLGPVGDLTKGLGLTEDQWKGLGPVTVVVKRWCCRCVGRMLPRECLFVGGRCCCWGGCALLIASFAVEQLCFCWRCPCRAMRDFTLRDAVC</sequence>
<dbReference type="EMBL" id="MTKT01003261">
    <property type="protein sequence ID" value="OWM75291.1"/>
    <property type="molecule type" value="Genomic_DNA"/>
</dbReference>
<gene>
    <name evidence="2" type="ORF">CDL15_Pgr012251</name>
</gene>
<dbReference type="AlphaFoldDB" id="A0A218WSU8"/>
<dbReference type="Proteomes" id="UP000197138">
    <property type="component" value="Unassembled WGS sequence"/>
</dbReference>
<feature type="region of interest" description="Disordered" evidence="1">
    <location>
        <begin position="1"/>
        <end position="24"/>
    </location>
</feature>
<reference evidence="3" key="1">
    <citation type="journal article" date="2017" name="Plant J.">
        <title>The pomegranate (Punica granatum L.) genome and the genomics of punicalagin biosynthesis.</title>
        <authorList>
            <person name="Qin G."/>
            <person name="Xu C."/>
            <person name="Ming R."/>
            <person name="Tang H."/>
            <person name="Guyot R."/>
            <person name="Kramer E.M."/>
            <person name="Hu Y."/>
            <person name="Yi X."/>
            <person name="Qi Y."/>
            <person name="Xu X."/>
            <person name="Gao Z."/>
            <person name="Pan H."/>
            <person name="Jian J."/>
            <person name="Tian Y."/>
            <person name="Yue Z."/>
            <person name="Xu Y."/>
        </authorList>
    </citation>
    <scope>NUCLEOTIDE SEQUENCE [LARGE SCALE GENOMIC DNA]</scope>
    <source>
        <strain evidence="3">cv. Dabenzi</strain>
    </source>
</reference>
<evidence type="ECO:0000313" key="2">
    <source>
        <dbReference type="EMBL" id="OWM75291.1"/>
    </source>
</evidence>